<evidence type="ECO:0000256" key="11">
    <source>
        <dbReference type="SAM" id="MobiDB-lite"/>
    </source>
</evidence>
<dbReference type="Gene3D" id="2.170.270.10">
    <property type="entry name" value="SET domain"/>
    <property type="match status" value="1"/>
</dbReference>
<dbReference type="SMART" id="SM00542">
    <property type="entry name" value="FYRC"/>
    <property type="match status" value="1"/>
</dbReference>
<dbReference type="PROSITE" id="PS51543">
    <property type="entry name" value="FYRC"/>
    <property type="match status" value="1"/>
</dbReference>
<dbReference type="InterPro" id="IPR000313">
    <property type="entry name" value="PWWP_dom"/>
</dbReference>
<dbReference type="GO" id="GO:0140993">
    <property type="term" value="F:histone modifying activity"/>
    <property type="evidence" value="ECO:0007669"/>
    <property type="project" value="UniProtKB-ARBA"/>
</dbReference>
<keyword evidence="18" id="KW-1185">Reference proteome</keyword>
<dbReference type="GO" id="GO:0006357">
    <property type="term" value="P:regulation of transcription by RNA polymerase II"/>
    <property type="evidence" value="ECO:0007669"/>
    <property type="project" value="TreeGrafter"/>
</dbReference>
<dbReference type="SMART" id="SM00541">
    <property type="entry name" value="FYRN"/>
    <property type="match status" value="1"/>
</dbReference>
<dbReference type="Pfam" id="PF13832">
    <property type="entry name" value="zf-HC5HC2H_2"/>
    <property type="match status" value="1"/>
</dbReference>
<sequence length="1119" mass="127060">MALSPLQKKMLEEVVEKTDTGTPIRYFSLDRVYSTSIPCSGSSNVMSKKVKARKLIDDDVVEDSSTEKKQISSPVLRVYTRRNKKPRCVVNCKPEFFDSDSQLESNCDDLKVNRAHELENGVESGEISTISPTKMRSSGNTELGRLGIDSSFSNVLTSSRKRERRVLSTNVLITKTRKRKSSNDCQDIALINGSSPASASDLTKKWIELSYEDFKPNIFVGMKCKASTLSTYFNQLDHACQLVWFSLEIKSIELQVYWPLDDDWYSGCVASFDSESGKHHVKYDDGEEESLVFTKEKIKFHISREEMQRQNLKQSVPKKDDAGLNNDELLVLAAIFDDCGDIGSGDIIWAKLSGFAMWPAVVVKESDVRVRKGFKPNSGERSVPVQFFGTHDFAWISMKQIISFLRGLHLSYHMKCKQTRFRRSLEEAKVYLSEQKLPNKMLRLQNGIEVDDCESVSGEDDENGSDNNLMGDERTERTSDFMKTLPFETEDLRIISLGKIVTDSEYFHDERYIWPEGYAAERKFISTTDPSIKVCYKMEVLRDPDSKFRPLFKVTMDNVEQFKGSTPSACWNKIYRRIRKSRGVNSDGFSAGGGLERIHKSGPHMFGFSNPKVSKIIKDLSISKMSSVYSGRKLAHKRYQDLPLGYRPVRVGWTDLDKCNVCHMDEEYTDNVFLQCDKCRMTVHARCYGELEPVGGVLWLCNLCRRDAPEYPPPCCLCPVIGGAMKPTTDGRWAHLACAIWVLRMEPIDGLSRINKDRWKLLCSICGVAYGACIQCSKSTCRIAYHPLCARAAGLCVELEDEDKLHLMSFDEDEEDQCIRLFSYCKKHRQPSNERSPSDDQLRPVFRHCSKYIPPSNPSGCARTEPYDFLGRRGRKEPEDLAAASLKRLYVENKPYLITGYCQNGAAQSSSPSNGTMLSRISSSFQSTKMSQLDTSNSVLSMAEKYSYMRETIRMRLAFGKSGIHGFGVFAKHSHKAGDMVIEYTGELVRPSIADRREHFIYNSLVGAGTYMFRIDDERVIDATRAGSIAHLINHSCEPNCYSRSVSIHGEEHVIIFAKRDIIISEELTYDYRFFSIGEQLACYCGSLKCRGVVNDIDAEEQVAKIWVPRSELIDWKED</sequence>
<organism evidence="17 18">
    <name type="scientific">Aquilegia coerulea</name>
    <name type="common">Rocky mountain columbine</name>
    <dbReference type="NCBI Taxonomy" id="218851"/>
    <lineage>
        <taxon>Eukaryota</taxon>
        <taxon>Viridiplantae</taxon>
        <taxon>Streptophyta</taxon>
        <taxon>Embryophyta</taxon>
        <taxon>Tracheophyta</taxon>
        <taxon>Spermatophyta</taxon>
        <taxon>Magnoliopsida</taxon>
        <taxon>Ranunculales</taxon>
        <taxon>Ranunculaceae</taxon>
        <taxon>Thalictroideae</taxon>
        <taxon>Aquilegia</taxon>
    </lineage>
</organism>
<feature type="domain" description="SET" evidence="13">
    <location>
        <begin position="955"/>
        <end position="1073"/>
    </location>
</feature>
<dbReference type="OrthoDB" id="308383at2759"/>
<evidence type="ECO:0000313" key="17">
    <source>
        <dbReference type="EMBL" id="PIA29871.1"/>
    </source>
</evidence>
<dbReference type="CDD" id="cd20404">
    <property type="entry name" value="Tudor_Agenet_AtEML-like"/>
    <property type="match status" value="1"/>
</dbReference>
<name>A0A2G5CEZ2_AQUCA</name>
<dbReference type="PROSITE" id="PS50280">
    <property type="entry name" value="SET"/>
    <property type="match status" value="1"/>
</dbReference>
<evidence type="ECO:0000256" key="9">
    <source>
        <dbReference type="ARBA" id="ARBA00023242"/>
    </source>
</evidence>
<evidence type="ECO:0000256" key="10">
    <source>
        <dbReference type="PROSITE-ProRule" id="PRU00146"/>
    </source>
</evidence>
<dbReference type="InterPro" id="IPR019786">
    <property type="entry name" value="Zinc_finger_PHD-type_CS"/>
</dbReference>
<accession>A0A2G5CEZ2</accession>
<dbReference type="SMART" id="SM00293">
    <property type="entry name" value="PWWP"/>
    <property type="match status" value="1"/>
</dbReference>
<evidence type="ECO:0000256" key="6">
    <source>
        <dbReference type="ARBA" id="ARBA00022771"/>
    </source>
</evidence>
<dbReference type="InterPro" id="IPR003616">
    <property type="entry name" value="Post-SET_dom"/>
</dbReference>
<dbReference type="PANTHER" id="PTHR13793">
    <property type="entry name" value="PHD FINGER PROTEINS"/>
    <property type="match status" value="1"/>
</dbReference>
<evidence type="ECO:0000259" key="15">
    <source>
        <dbReference type="PROSITE" id="PS50868"/>
    </source>
</evidence>
<keyword evidence="2" id="KW-0489">Methyltransferase</keyword>
<dbReference type="Gene3D" id="2.30.30.140">
    <property type="match status" value="2"/>
</dbReference>
<dbReference type="Pfam" id="PF05965">
    <property type="entry name" value="FYRC"/>
    <property type="match status" value="1"/>
</dbReference>
<dbReference type="GO" id="GO:0008270">
    <property type="term" value="F:zinc ion binding"/>
    <property type="evidence" value="ECO:0007669"/>
    <property type="project" value="UniProtKB-KW"/>
</dbReference>
<dbReference type="Proteomes" id="UP000230069">
    <property type="component" value="Unassembled WGS sequence"/>
</dbReference>
<keyword evidence="7" id="KW-0862">Zinc</keyword>
<dbReference type="Pfam" id="PF00856">
    <property type="entry name" value="SET"/>
    <property type="match status" value="1"/>
</dbReference>
<dbReference type="FunFam" id="3.30.40.10:FF:000293">
    <property type="entry name" value="Histone-lysine N-methyltransferase"/>
    <property type="match status" value="1"/>
</dbReference>
<protein>
    <recommendedName>
        <fullName evidence="19">Histone-lysine N-methyltransferase</fullName>
    </recommendedName>
</protein>
<dbReference type="PROSITE" id="PS50016">
    <property type="entry name" value="ZF_PHD_2"/>
    <property type="match status" value="1"/>
</dbReference>
<dbReference type="GO" id="GO:0032259">
    <property type="term" value="P:methylation"/>
    <property type="evidence" value="ECO:0007669"/>
    <property type="project" value="UniProtKB-KW"/>
</dbReference>
<keyword evidence="9" id="KW-0539">Nucleus</keyword>
<dbReference type="InterPro" id="IPR019787">
    <property type="entry name" value="Znf_PHD-finger"/>
</dbReference>
<dbReference type="PROSITE" id="PS51805">
    <property type="entry name" value="EPHD"/>
    <property type="match status" value="1"/>
</dbReference>
<evidence type="ECO:0000259" key="13">
    <source>
        <dbReference type="PROSITE" id="PS50280"/>
    </source>
</evidence>
<dbReference type="InterPro" id="IPR034732">
    <property type="entry name" value="EPHD"/>
</dbReference>
<keyword evidence="5" id="KW-0479">Metal-binding</keyword>
<evidence type="ECO:0000256" key="2">
    <source>
        <dbReference type="ARBA" id="ARBA00022603"/>
    </source>
</evidence>
<dbReference type="PROSITE" id="PS51542">
    <property type="entry name" value="FYRN"/>
    <property type="match status" value="1"/>
</dbReference>
<dbReference type="InterPro" id="IPR003888">
    <property type="entry name" value="FYrich_N"/>
</dbReference>
<feature type="domain" description="PHD-type" evidence="12">
    <location>
        <begin position="656"/>
        <end position="707"/>
    </location>
</feature>
<comment type="subcellular location">
    <subcellularLocation>
        <location evidence="1">Nucleus</location>
    </subcellularLocation>
</comment>
<dbReference type="EMBL" id="KZ305075">
    <property type="protein sequence ID" value="PIA29871.1"/>
    <property type="molecule type" value="Genomic_DNA"/>
</dbReference>
<keyword evidence="3" id="KW-0808">Transferase</keyword>
<dbReference type="SUPFAM" id="SSF63748">
    <property type="entry name" value="Tudor/PWWP/MBT"/>
    <property type="match status" value="1"/>
</dbReference>
<dbReference type="InParanoid" id="A0A2G5CEZ2"/>
<keyword evidence="6 10" id="KW-0863">Zinc-finger</keyword>
<dbReference type="CDD" id="cd10518">
    <property type="entry name" value="SET_SETD1-like"/>
    <property type="match status" value="1"/>
</dbReference>
<dbReference type="InterPro" id="IPR013083">
    <property type="entry name" value="Znf_RING/FYVE/PHD"/>
</dbReference>
<feature type="domain" description="PHD-type" evidence="16">
    <location>
        <begin position="712"/>
        <end position="829"/>
    </location>
</feature>
<dbReference type="InterPro" id="IPR011011">
    <property type="entry name" value="Znf_FYVE_PHD"/>
</dbReference>
<dbReference type="PROSITE" id="PS50812">
    <property type="entry name" value="PWWP"/>
    <property type="match status" value="1"/>
</dbReference>
<dbReference type="GO" id="GO:0000785">
    <property type="term" value="C:chromatin"/>
    <property type="evidence" value="ECO:0007669"/>
    <property type="project" value="TreeGrafter"/>
</dbReference>
<keyword evidence="8" id="KW-0156">Chromatin regulator</keyword>
<dbReference type="InterPro" id="IPR041956">
    <property type="entry name" value="ATX1/2_ePHD"/>
</dbReference>
<dbReference type="Gene3D" id="3.30.40.10">
    <property type="entry name" value="Zinc/RING finger domain, C3HC4 (zinc finger)"/>
    <property type="match status" value="2"/>
</dbReference>
<dbReference type="GO" id="GO:0008168">
    <property type="term" value="F:methyltransferase activity"/>
    <property type="evidence" value="ECO:0007669"/>
    <property type="project" value="UniProtKB-KW"/>
</dbReference>
<evidence type="ECO:0000256" key="3">
    <source>
        <dbReference type="ARBA" id="ARBA00022679"/>
    </source>
</evidence>
<dbReference type="InterPro" id="IPR050701">
    <property type="entry name" value="Histone_Mod_Regulator"/>
</dbReference>
<evidence type="ECO:0000256" key="7">
    <source>
        <dbReference type="ARBA" id="ARBA00022833"/>
    </source>
</evidence>
<dbReference type="CDD" id="cd15662">
    <property type="entry name" value="ePHD_ATX1_2_like"/>
    <property type="match status" value="1"/>
</dbReference>
<dbReference type="InterPro" id="IPR046341">
    <property type="entry name" value="SET_dom_sf"/>
</dbReference>
<evidence type="ECO:0000259" key="12">
    <source>
        <dbReference type="PROSITE" id="PS50016"/>
    </source>
</evidence>
<feature type="region of interest" description="Disordered" evidence="11">
    <location>
        <begin position="453"/>
        <end position="473"/>
    </location>
</feature>
<gene>
    <name evidence="17" type="ORF">AQUCO_05800150v1</name>
</gene>
<dbReference type="FunCoup" id="A0A2G5CEZ2">
    <property type="interactions" value="1284"/>
</dbReference>
<evidence type="ECO:0000259" key="14">
    <source>
        <dbReference type="PROSITE" id="PS50812"/>
    </source>
</evidence>
<dbReference type="InterPro" id="IPR001214">
    <property type="entry name" value="SET_dom"/>
</dbReference>
<dbReference type="InterPro" id="IPR042010">
    <property type="entry name" value="ATX1/2_PHD"/>
</dbReference>
<evidence type="ECO:0000259" key="16">
    <source>
        <dbReference type="PROSITE" id="PS51805"/>
    </source>
</evidence>
<dbReference type="CDD" id="cd15494">
    <property type="entry name" value="PHD_ATX1_2_like"/>
    <property type="match status" value="1"/>
</dbReference>
<dbReference type="SMART" id="SM00317">
    <property type="entry name" value="SET"/>
    <property type="match status" value="1"/>
</dbReference>
<dbReference type="SUPFAM" id="SSF57903">
    <property type="entry name" value="FYVE/PHD zinc finger"/>
    <property type="match status" value="1"/>
</dbReference>
<evidence type="ECO:0008006" key="19">
    <source>
        <dbReference type="Google" id="ProtNLM"/>
    </source>
</evidence>
<dbReference type="Pfam" id="PF05964">
    <property type="entry name" value="FYRN"/>
    <property type="match status" value="1"/>
</dbReference>
<dbReference type="Pfam" id="PF00855">
    <property type="entry name" value="PWWP"/>
    <property type="match status" value="1"/>
</dbReference>
<evidence type="ECO:0000256" key="5">
    <source>
        <dbReference type="ARBA" id="ARBA00022723"/>
    </source>
</evidence>
<dbReference type="SUPFAM" id="SSF82199">
    <property type="entry name" value="SET domain"/>
    <property type="match status" value="1"/>
</dbReference>
<evidence type="ECO:0000256" key="8">
    <source>
        <dbReference type="ARBA" id="ARBA00022853"/>
    </source>
</evidence>
<dbReference type="InterPro" id="IPR003889">
    <property type="entry name" value="FYrich_C"/>
</dbReference>
<dbReference type="PROSITE" id="PS50868">
    <property type="entry name" value="POST_SET"/>
    <property type="match status" value="1"/>
</dbReference>
<reference evidence="17 18" key="1">
    <citation type="submission" date="2017-09" db="EMBL/GenBank/DDBJ databases">
        <title>WGS assembly of Aquilegia coerulea Goldsmith.</title>
        <authorList>
            <person name="Hodges S."/>
            <person name="Kramer E."/>
            <person name="Nordborg M."/>
            <person name="Tomkins J."/>
            <person name="Borevitz J."/>
            <person name="Derieg N."/>
            <person name="Yan J."/>
            <person name="Mihaltcheva S."/>
            <person name="Hayes R.D."/>
            <person name="Rokhsar D."/>
        </authorList>
    </citation>
    <scope>NUCLEOTIDE SEQUENCE [LARGE SCALE GENOMIC DNA]</scope>
    <source>
        <strain evidence="18">cv. Goldsmith</strain>
    </source>
</reference>
<dbReference type="PANTHER" id="PTHR13793:SF140">
    <property type="entry name" value="HISTONE-LYSINE N-METHYLTRANSFERASE ATX2"/>
    <property type="match status" value="1"/>
</dbReference>
<keyword evidence="4" id="KW-0949">S-adenosyl-L-methionine</keyword>
<dbReference type="GO" id="GO:0005634">
    <property type="term" value="C:nucleus"/>
    <property type="evidence" value="ECO:0007669"/>
    <property type="project" value="UniProtKB-SubCell"/>
</dbReference>
<dbReference type="STRING" id="218851.A0A2G5CEZ2"/>
<dbReference type="Gene3D" id="3.30.160.360">
    <property type="match status" value="1"/>
</dbReference>
<feature type="domain" description="PWWP" evidence="14">
    <location>
        <begin position="344"/>
        <end position="407"/>
    </location>
</feature>
<dbReference type="AlphaFoldDB" id="A0A2G5CEZ2"/>
<evidence type="ECO:0000313" key="18">
    <source>
        <dbReference type="Proteomes" id="UP000230069"/>
    </source>
</evidence>
<feature type="compositionally biased region" description="Acidic residues" evidence="11">
    <location>
        <begin position="453"/>
        <end position="464"/>
    </location>
</feature>
<dbReference type="InterPro" id="IPR001965">
    <property type="entry name" value="Znf_PHD"/>
</dbReference>
<evidence type="ECO:0000256" key="1">
    <source>
        <dbReference type="ARBA" id="ARBA00004123"/>
    </source>
</evidence>
<evidence type="ECO:0000256" key="4">
    <source>
        <dbReference type="ARBA" id="ARBA00022691"/>
    </source>
</evidence>
<proteinExistence type="predicted"/>
<dbReference type="CDD" id="cd20142">
    <property type="entry name" value="PWWP_AtATX1-like"/>
    <property type="match status" value="1"/>
</dbReference>
<dbReference type="PROSITE" id="PS01359">
    <property type="entry name" value="ZF_PHD_1"/>
    <property type="match status" value="1"/>
</dbReference>
<feature type="domain" description="Post-SET" evidence="15">
    <location>
        <begin position="1079"/>
        <end position="1095"/>
    </location>
</feature>
<dbReference type="SMART" id="SM00249">
    <property type="entry name" value="PHD"/>
    <property type="match status" value="2"/>
</dbReference>